<dbReference type="PANTHER" id="PTHR33639:SF2">
    <property type="entry name" value="DUF393 DOMAIN-CONTAINING PROTEIN"/>
    <property type="match status" value="1"/>
</dbReference>
<reference evidence="1 2" key="1">
    <citation type="journal article" date="2011" name="Int. J. Syst. Evol. Microbiol.">
        <title>Zhongshania antarctica gen. nov., sp. nov. and Zhongshania guokunii sp. nov., gammaproteobacteria respectively isolated from coastal attached (fast) ice and surface seawater of the Antarctic.</title>
        <authorList>
            <person name="Li H.J."/>
            <person name="Zhang X.Y."/>
            <person name="Chen C.X."/>
            <person name="Zhang Y.J."/>
            <person name="Gao Z.M."/>
            <person name="Yu Y."/>
            <person name="Chen X.L."/>
            <person name="Chen B."/>
            <person name="Zhang Y.Z."/>
        </authorList>
    </citation>
    <scope>NUCLEOTIDE SEQUENCE [LARGE SCALE GENOMIC DNA]</scope>
    <source>
        <strain evidence="1 2">R06B22</strain>
    </source>
</reference>
<dbReference type="Proteomes" id="UP001557484">
    <property type="component" value="Unassembled WGS sequence"/>
</dbReference>
<dbReference type="InterPro" id="IPR007263">
    <property type="entry name" value="DCC1-like"/>
</dbReference>
<dbReference type="PANTHER" id="PTHR33639">
    <property type="entry name" value="THIOL-DISULFIDE OXIDOREDUCTASE DCC"/>
    <property type="match status" value="1"/>
</dbReference>
<dbReference type="Pfam" id="PF04134">
    <property type="entry name" value="DCC1-like"/>
    <property type="match status" value="1"/>
</dbReference>
<comment type="caution">
    <text evidence="1">The sequence shown here is derived from an EMBL/GenBank/DDBJ whole genome shotgun (WGS) entry which is preliminary data.</text>
</comment>
<dbReference type="RefSeq" id="WP_368375767.1">
    <property type="nucleotide sequence ID" value="NZ_JBFRYB010000001.1"/>
</dbReference>
<keyword evidence="2" id="KW-1185">Reference proteome</keyword>
<proteinExistence type="predicted"/>
<sequence>MMTDAEQLAAVQAADKVILFDGVCKLCNAWGRFIIRFDKAQQIKLAPVQSEEGVALMDYYQLNQANTQQGQYDTMYYLKQGQVYEKSTAFLAIMATMPYPWRVLCMFKIVPRFIRDLVYDYVACRRYTLFGKYTQCTLPSPDHDKRFLTF</sequence>
<evidence type="ECO:0000313" key="2">
    <source>
        <dbReference type="Proteomes" id="UP001557484"/>
    </source>
</evidence>
<dbReference type="EMBL" id="JBFRYB010000001">
    <property type="protein sequence ID" value="MEX1665666.1"/>
    <property type="molecule type" value="Genomic_DNA"/>
</dbReference>
<name>A0ABV3TWL5_9GAMM</name>
<gene>
    <name evidence="1" type="ORF">AB4875_09190</name>
</gene>
<accession>A0ABV3TWL5</accession>
<evidence type="ECO:0000313" key="1">
    <source>
        <dbReference type="EMBL" id="MEX1665666.1"/>
    </source>
</evidence>
<protein>
    <submittedName>
        <fullName evidence="1">Thiol-disulfide oxidoreductase DCC family protein</fullName>
    </submittedName>
</protein>
<dbReference type="InterPro" id="IPR052927">
    <property type="entry name" value="DCC_oxidoreductase"/>
</dbReference>
<organism evidence="1 2">
    <name type="scientific">Zhongshania arctica</name>
    <dbReference type="NCBI Taxonomy" id="3238302"/>
    <lineage>
        <taxon>Bacteria</taxon>
        <taxon>Pseudomonadati</taxon>
        <taxon>Pseudomonadota</taxon>
        <taxon>Gammaproteobacteria</taxon>
        <taxon>Cellvibrionales</taxon>
        <taxon>Spongiibacteraceae</taxon>
        <taxon>Zhongshania</taxon>
    </lineage>
</organism>